<reference evidence="9" key="1">
    <citation type="submission" date="2016-04" db="EMBL/GenBank/DDBJ databases">
        <authorList>
            <person name="Chen L."/>
            <person name="Zhuang W."/>
            <person name="Wang G."/>
        </authorList>
    </citation>
    <scope>NUCLEOTIDE SEQUENCE [LARGE SCALE GENOMIC DNA]</scope>
    <source>
        <strain evidence="9">17621</strain>
    </source>
</reference>
<evidence type="ECO:0000256" key="3">
    <source>
        <dbReference type="ARBA" id="ARBA00022448"/>
    </source>
</evidence>
<evidence type="ECO:0000313" key="8">
    <source>
        <dbReference type="EMBL" id="OQP39908.1"/>
    </source>
</evidence>
<comment type="caution">
    <text evidence="8">The sequence shown here is derived from an EMBL/GenBank/DDBJ whole genome shotgun (WGS) entry which is preliminary data.</text>
</comment>
<evidence type="ECO:0000256" key="7">
    <source>
        <dbReference type="ARBA" id="ARBA00023237"/>
    </source>
</evidence>
<dbReference type="GO" id="GO:0015288">
    <property type="term" value="F:porin activity"/>
    <property type="evidence" value="ECO:0007669"/>
    <property type="project" value="TreeGrafter"/>
</dbReference>
<keyword evidence="4" id="KW-1134">Transmembrane beta strand</keyword>
<sequence length="448" mass="50655">MLLRKIFLVLIIAMMMYMDGRSQTITGRPLSLQECVQTAWSNNLDVKQSDFNMERAGVTLRQSKANLLPNVGADIDHQLNQGRSIDLNTNDYVTQNYTSGSYQVSANVTLFNGLRLMNTLKSNQYAYEASKMEWQTSKDQLMLNVILAYLQILTSTDLLQQSQKTAEVAQKQVERLELMNQEGAIKPSDLTDLKGLLADNKVSIITNQNALDGARLSLAQLMNEAFNKDLQVERLRADQVELNYASTPDSIFTIALQQLAIIKAADLRTKSAEKAVRAARGNLLPTIGLGAGFYTPYSSTARDASQNKIDYYDQLSNYYRTYEGISISIPIFNNLRFRNQITLAKIDLKSAEFTAKTKQIQLKQNIEQDYFNMTAAKNKYQALVEQVAAYAESFRAAEVRFNNGAATSVDYLIAKNNYDRANVNLIIARYDYVLRTKILDYYQAKPLW</sequence>
<keyword evidence="6" id="KW-0472">Membrane</keyword>
<dbReference type="SUPFAM" id="SSF56954">
    <property type="entry name" value="Outer membrane efflux proteins (OEP)"/>
    <property type="match status" value="1"/>
</dbReference>
<evidence type="ECO:0000256" key="4">
    <source>
        <dbReference type="ARBA" id="ARBA00022452"/>
    </source>
</evidence>
<dbReference type="GO" id="GO:1990281">
    <property type="term" value="C:efflux pump complex"/>
    <property type="evidence" value="ECO:0007669"/>
    <property type="project" value="TreeGrafter"/>
</dbReference>
<evidence type="ECO:0000256" key="1">
    <source>
        <dbReference type="ARBA" id="ARBA00004442"/>
    </source>
</evidence>
<dbReference type="InterPro" id="IPR003423">
    <property type="entry name" value="OMP_efflux"/>
</dbReference>
<dbReference type="GO" id="GO:0015562">
    <property type="term" value="F:efflux transmembrane transporter activity"/>
    <property type="evidence" value="ECO:0007669"/>
    <property type="project" value="InterPro"/>
</dbReference>
<keyword evidence="5" id="KW-0812">Transmembrane</keyword>
<gene>
    <name evidence="8" type="ORF">A4H97_16960</name>
</gene>
<keyword evidence="3" id="KW-0813">Transport</keyword>
<dbReference type="OrthoDB" id="9811587at2"/>
<dbReference type="AlphaFoldDB" id="A0A1V9E1A2"/>
<evidence type="ECO:0000256" key="6">
    <source>
        <dbReference type="ARBA" id="ARBA00023136"/>
    </source>
</evidence>
<evidence type="ECO:0000256" key="2">
    <source>
        <dbReference type="ARBA" id="ARBA00007613"/>
    </source>
</evidence>
<keyword evidence="7" id="KW-0998">Cell outer membrane</keyword>
<evidence type="ECO:0000256" key="5">
    <source>
        <dbReference type="ARBA" id="ARBA00022692"/>
    </source>
</evidence>
<dbReference type="PANTHER" id="PTHR30026">
    <property type="entry name" value="OUTER MEMBRANE PROTEIN TOLC"/>
    <property type="match status" value="1"/>
</dbReference>
<dbReference type="Proteomes" id="UP000192610">
    <property type="component" value="Unassembled WGS sequence"/>
</dbReference>
<proteinExistence type="inferred from homology"/>
<comment type="subcellular location">
    <subcellularLocation>
        <location evidence="1">Cell outer membrane</location>
    </subcellularLocation>
</comment>
<dbReference type="Gene3D" id="1.20.1600.10">
    <property type="entry name" value="Outer membrane efflux proteins (OEP)"/>
    <property type="match status" value="1"/>
</dbReference>
<organism evidence="8 9">
    <name type="scientific">Niastella yeongjuensis</name>
    <dbReference type="NCBI Taxonomy" id="354355"/>
    <lineage>
        <taxon>Bacteria</taxon>
        <taxon>Pseudomonadati</taxon>
        <taxon>Bacteroidota</taxon>
        <taxon>Chitinophagia</taxon>
        <taxon>Chitinophagales</taxon>
        <taxon>Chitinophagaceae</taxon>
        <taxon>Niastella</taxon>
    </lineage>
</organism>
<evidence type="ECO:0000313" key="9">
    <source>
        <dbReference type="Proteomes" id="UP000192610"/>
    </source>
</evidence>
<dbReference type="Pfam" id="PF02321">
    <property type="entry name" value="OEP"/>
    <property type="match status" value="2"/>
</dbReference>
<accession>A0A1V9E1A2</accession>
<dbReference type="STRING" id="354355.SAMN05660816_02137"/>
<protein>
    <submittedName>
        <fullName evidence="8">Transporter</fullName>
    </submittedName>
</protein>
<comment type="similarity">
    <text evidence="2">Belongs to the outer membrane factor (OMF) (TC 1.B.17) family.</text>
</comment>
<keyword evidence="9" id="KW-1185">Reference proteome</keyword>
<dbReference type="PANTHER" id="PTHR30026:SF20">
    <property type="entry name" value="OUTER MEMBRANE PROTEIN TOLC"/>
    <property type="match status" value="1"/>
</dbReference>
<dbReference type="GO" id="GO:0009279">
    <property type="term" value="C:cell outer membrane"/>
    <property type="evidence" value="ECO:0007669"/>
    <property type="project" value="UniProtKB-SubCell"/>
</dbReference>
<dbReference type="EMBL" id="LVXG01000078">
    <property type="protein sequence ID" value="OQP39908.1"/>
    <property type="molecule type" value="Genomic_DNA"/>
</dbReference>
<dbReference type="InterPro" id="IPR051906">
    <property type="entry name" value="TolC-like"/>
</dbReference>
<name>A0A1V9E1A2_9BACT</name>